<dbReference type="EMBL" id="OV725079">
    <property type="protein sequence ID" value="CAH1397268.1"/>
    <property type="molecule type" value="Genomic_DNA"/>
</dbReference>
<keyword evidence="3" id="KW-1185">Reference proteome</keyword>
<accession>A0A9P0MFV1</accession>
<gene>
    <name evidence="2" type="ORF">NEZAVI_LOCUS7126</name>
</gene>
<protein>
    <submittedName>
        <fullName evidence="2">Uncharacterized protein</fullName>
    </submittedName>
</protein>
<reference evidence="2" key="1">
    <citation type="submission" date="2022-01" db="EMBL/GenBank/DDBJ databases">
        <authorList>
            <person name="King R."/>
        </authorList>
    </citation>
    <scope>NUCLEOTIDE SEQUENCE</scope>
</reference>
<organism evidence="2 3">
    <name type="scientific">Nezara viridula</name>
    <name type="common">Southern green stink bug</name>
    <name type="synonym">Cimex viridulus</name>
    <dbReference type="NCBI Taxonomy" id="85310"/>
    <lineage>
        <taxon>Eukaryota</taxon>
        <taxon>Metazoa</taxon>
        <taxon>Ecdysozoa</taxon>
        <taxon>Arthropoda</taxon>
        <taxon>Hexapoda</taxon>
        <taxon>Insecta</taxon>
        <taxon>Pterygota</taxon>
        <taxon>Neoptera</taxon>
        <taxon>Paraneoptera</taxon>
        <taxon>Hemiptera</taxon>
        <taxon>Heteroptera</taxon>
        <taxon>Panheteroptera</taxon>
        <taxon>Pentatomomorpha</taxon>
        <taxon>Pentatomoidea</taxon>
        <taxon>Pentatomidae</taxon>
        <taxon>Pentatominae</taxon>
        <taxon>Nezara</taxon>
    </lineage>
</organism>
<proteinExistence type="predicted"/>
<feature type="compositionally biased region" description="Acidic residues" evidence="1">
    <location>
        <begin position="76"/>
        <end position="95"/>
    </location>
</feature>
<evidence type="ECO:0000256" key="1">
    <source>
        <dbReference type="SAM" id="MobiDB-lite"/>
    </source>
</evidence>
<feature type="region of interest" description="Disordered" evidence="1">
    <location>
        <begin position="76"/>
        <end position="97"/>
    </location>
</feature>
<evidence type="ECO:0000313" key="2">
    <source>
        <dbReference type="EMBL" id="CAH1397268.1"/>
    </source>
</evidence>
<dbReference type="AlphaFoldDB" id="A0A9P0MFV1"/>
<name>A0A9P0MFV1_NEZVI</name>
<dbReference type="Proteomes" id="UP001152798">
    <property type="component" value="Chromosome 3"/>
</dbReference>
<feature type="region of interest" description="Disordered" evidence="1">
    <location>
        <begin position="41"/>
        <end position="61"/>
    </location>
</feature>
<feature type="compositionally biased region" description="Low complexity" evidence="1">
    <location>
        <begin position="41"/>
        <end position="57"/>
    </location>
</feature>
<sequence length="122" mass="13954">MSKKFNNFEQILETPDMETKEKYLIEKRQWFRSGSSKCIDIPSDSSGSESDSTDVSDAGSGSSLKVITCDIIDSLSDSDDGFEEISEDSTTDDEEPIPRKKKFFKRILMWAKRVLRPRSRPF</sequence>
<evidence type="ECO:0000313" key="3">
    <source>
        <dbReference type="Proteomes" id="UP001152798"/>
    </source>
</evidence>